<keyword evidence="2" id="KW-1185">Reference proteome</keyword>
<evidence type="ECO:0000313" key="2">
    <source>
        <dbReference type="Proteomes" id="UP000631670"/>
    </source>
</evidence>
<name>A0ABR9IHL6_9PSEU</name>
<dbReference type="Proteomes" id="UP000631670">
    <property type="component" value="Unassembled WGS sequence"/>
</dbReference>
<protein>
    <submittedName>
        <fullName evidence="1">Uncharacterized protein</fullName>
    </submittedName>
</protein>
<sequence length="66" mass="7265">MKTVQLPIQEITKGCVVQAADGDWWRVTATDVDLDTGTVVLTTRHTGDGRKGWIQGAVGDQRTVRR</sequence>
<dbReference type="EMBL" id="JADBEG010000001">
    <property type="protein sequence ID" value="MBE1502676.1"/>
    <property type="molecule type" value="Genomic_DNA"/>
</dbReference>
<organism evidence="1 2">
    <name type="scientific">Amycolatopsis lexingtonensis</name>
    <dbReference type="NCBI Taxonomy" id="218822"/>
    <lineage>
        <taxon>Bacteria</taxon>
        <taxon>Bacillati</taxon>
        <taxon>Actinomycetota</taxon>
        <taxon>Actinomycetes</taxon>
        <taxon>Pseudonocardiales</taxon>
        <taxon>Pseudonocardiaceae</taxon>
        <taxon>Amycolatopsis</taxon>
    </lineage>
</organism>
<evidence type="ECO:0000313" key="1">
    <source>
        <dbReference type="EMBL" id="MBE1502676.1"/>
    </source>
</evidence>
<proteinExistence type="predicted"/>
<dbReference type="RefSeq" id="WP_086865256.1">
    <property type="nucleotide sequence ID" value="NZ_JADBEG010000001.1"/>
</dbReference>
<comment type="caution">
    <text evidence="1">The sequence shown here is derived from an EMBL/GenBank/DDBJ whole genome shotgun (WGS) entry which is preliminary data.</text>
</comment>
<accession>A0ABR9IHL6</accession>
<reference evidence="1 2" key="1">
    <citation type="submission" date="2020-10" db="EMBL/GenBank/DDBJ databases">
        <title>Sequencing the genomes of 1000 actinobacteria strains.</title>
        <authorList>
            <person name="Klenk H.-P."/>
        </authorList>
    </citation>
    <scope>NUCLEOTIDE SEQUENCE [LARGE SCALE GENOMIC DNA]</scope>
    <source>
        <strain evidence="1 2">DSM 44653</strain>
    </source>
</reference>
<gene>
    <name evidence="1" type="ORF">H4696_009776</name>
</gene>